<proteinExistence type="predicted"/>
<dbReference type="SUPFAM" id="SSF49899">
    <property type="entry name" value="Concanavalin A-like lectins/glucanases"/>
    <property type="match status" value="1"/>
</dbReference>
<reference evidence="4 5" key="1">
    <citation type="submission" date="2024-09" db="EMBL/GenBank/DDBJ databases">
        <authorList>
            <person name="Sun Q."/>
            <person name="Mori K."/>
        </authorList>
    </citation>
    <scope>NUCLEOTIDE SEQUENCE [LARGE SCALE GENOMIC DNA]</scope>
    <source>
        <strain evidence="4 5">JCM 3307</strain>
    </source>
</reference>
<comment type="caution">
    <text evidence="4">The sequence shown here is derived from an EMBL/GenBank/DDBJ whole genome shotgun (WGS) entry which is preliminary data.</text>
</comment>
<dbReference type="EMBL" id="JBHMCA010000020">
    <property type="protein sequence ID" value="MFB9443399.1"/>
    <property type="molecule type" value="Genomic_DNA"/>
</dbReference>
<gene>
    <name evidence="4" type="ORF">ACFFTR_09910</name>
</gene>
<dbReference type="Gene3D" id="2.60.120.200">
    <property type="match status" value="1"/>
</dbReference>
<evidence type="ECO:0000313" key="4">
    <source>
        <dbReference type="EMBL" id="MFB9443399.1"/>
    </source>
</evidence>
<evidence type="ECO:0000259" key="3">
    <source>
        <dbReference type="SMART" id="SM00560"/>
    </source>
</evidence>
<keyword evidence="2" id="KW-1015">Disulfide bond</keyword>
<dbReference type="Pfam" id="PF13385">
    <property type="entry name" value="Laminin_G_3"/>
    <property type="match status" value="1"/>
</dbReference>
<dbReference type="InterPro" id="IPR013320">
    <property type="entry name" value="ConA-like_dom_sf"/>
</dbReference>
<keyword evidence="1" id="KW-0732">Signal</keyword>
<feature type="domain" description="LamG-like jellyroll fold" evidence="3">
    <location>
        <begin position="49"/>
        <end position="203"/>
    </location>
</feature>
<evidence type="ECO:0000256" key="1">
    <source>
        <dbReference type="ARBA" id="ARBA00022729"/>
    </source>
</evidence>
<keyword evidence="5" id="KW-1185">Reference proteome</keyword>
<sequence length="209" mass="21293">MTSTSPWNPGVTWTANGQQGSALSFAGNGAARSIDPTTGSPGPVLHTDQSMTVSAWVRLGAMPTRNLIAVGQFGSRVTGFYLGVLRFDQGCQWSFSMPGADSETATGWVNAAAPATITAADVDTWVHLVGVYDAVASTVSLYVNGALAATTTRAVAGWDATGPLTVGAGLWTGANGSAPTQLINFWNGAIDTVTVYQGAVPAGSIATIP</sequence>
<evidence type="ECO:0000313" key="5">
    <source>
        <dbReference type="Proteomes" id="UP001589608"/>
    </source>
</evidence>
<dbReference type="SMART" id="SM00560">
    <property type="entry name" value="LamGL"/>
    <property type="match status" value="1"/>
</dbReference>
<dbReference type="Proteomes" id="UP001589608">
    <property type="component" value="Unassembled WGS sequence"/>
</dbReference>
<evidence type="ECO:0000256" key="2">
    <source>
        <dbReference type="ARBA" id="ARBA00023157"/>
    </source>
</evidence>
<name>A0ABV5M3I7_9ACTN</name>
<accession>A0ABV5M3I7</accession>
<protein>
    <submittedName>
        <fullName evidence="4">LamG domain-containing protein</fullName>
    </submittedName>
</protein>
<organism evidence="4 5">
    <name type="scientific">Dactylosporangium vinaceum</name>
    <dbReference type="NCBI Taxonomy" id="53362"/>
    <lineage>
        <taxon>Bacteria</taxon>
        <taxon>Bacillati</taxon>
        <taxon>Actinomycetota</taxon>
        <taxon>Actinomycetes</taxon>
        <taxon>Micromonosporales</taxon>
        <taxon>Micromonosporaceae</taxon>
        <taxon>Dactylosporangium</taxon>
    </lineage>
</organism>
<dbReference type="RefSeq" id="WP_223103504.1">
    <property type="nucleotide sequence ID" value="NZ_CP061913.1"/>
</dbReference>
<dbReference type="InterPro" id="IPR006558">
    <property type="entry name" value="LamG-like"/>
</dbReference>